<evidence type="ECO:0000256" key="3">
    <source>
        <dbReference type="ARBA" id="ARBA00013253"/>
    </source>
</evidence>
<dbReference type="PANTHER" id="PTHR43071:SF1">
    <property type="entry name" value="2-AMINO-4-HYDROXY-6-HYDROXYMETHYLDIHYDROPTERIDINE PYROPHOSPHOKINASE"/>
    <property type="match status" value="1"/>
</dbReference>
<accession>A0A371P9F0</accession>
<protein>
    <recommendedName>
        <fullName evidence="3">2-amino-4-hydroxy-6-hydroxymethyldihydropteridine diphosphokinase</fullName>
        <ecNumber evidence="3">2.7.6.3</ecNumber>
    </recommendedName>
</protein>
<comment type="catalytic activity">
    <reaction evidence="1">
        <text>6-hydroxymethyl-7,8-dihydropterin + ATP = (7,8-dihydropterin-6-yl)methyl diphosphate + AMP + H(+)</text>
        <dbReference type="Rhea" id="RHEA:11412"/>
        <dbReference type="ChEBI" id="CHEBI:15378"/>
        <dbReference type="ChEBI" id="CHEBI:30616"/>
        <dbReference type="ChEBI" id="CHEBI:44841"/>
        <dbReference type="ChEBI" id="CHEBI:72950"/>
        <dbReference type="ChEBI" id="CHEBI:456215"/>
        <dbReference type="EC" id="2.7.6.3"/>
    </reaction>
</comment>
<keyword evidence="6 10" id="KW-0418">Kinase</keyword>
<dbReference type="GO" id="GO:0046654">
    <property type="term" value="P:tetrahydrofolate biosynthetic process"/>
    <property type="evidence" value="ECO:0007669"/>
    <property type="project" value="UniProtKB-UniPathway"/>
</dbReference>
<dbReference type="GO" id="GO:0003848">
    <property type="term" value="F:2-amino-4-hydroxy-6-hydroxymethyldihydropteridine diphosphokinase activity"/>
    <property type="evidence" value="ECO:0007669"/>
    <property type="project" value="UniProtKB-EC"/>
</dbReference>
<reference evidence="10 11" key="1">
    <citation type="submission" date="2018-08" db="EMBL/GenBank/DDBJ databases">
        <title>Aeromicrobium sp. M2KJ-4, whole genome shotgun sequence.</title>
        <authorList>
            <person name="Tuo L."/>
        </authorList>
    </citation>
    <scope>NUCLEOTIDE SEQUENCE [LARGE SCALE GENOMIC DNA]</scope>
    <source>
        <strain evidence="10 11">M2KJ-4</strain>
    </source>
</reference>
<dbReference type="CDD" id="cd00483">
    <property type="entry name" value="HPPK"/>
    <property type="match status" value="1"/>
</dbReference>
<dbReference type="AlphaFoldDB" id="A0A371P9F0"/>
<evidence type="ECO:0000256" key="6">
    <source>
        <dbReference type="ARBA" id="ARBA00022777"/>
    </source>
</evidence>
<evidence type="ECO:0000313" key="10">
    <source>
        <dbReference type="EMBL" id="REK72567.1"/>
    </source>
</evidence>
<dbReference type="RefSeq" id="WP_119702680.1">
    <property type="nucleotide sequence ID" value="NZ_JBHSOI010000001.1"/>
</dbReference>
<dbReference type="Gene3D" id="3.30.70.560">
    <property type="entry name" value="7,8-Dihydro-6-hydroxymethylpterin-pyrophosphokinase HPPK"/>
    <property type="match status" value="1"/>
</dbReference>
<comment type="caution">
    <text evidence="10">The sequence shown here is derived from an EMBL/GenBank/DDBJ whole genome shotgun (WGS) entry which is preliminary data.</text>
</comment>
<feature type="domain" description="7,8-dihydro-6-hydroxymethylpterin-pyrophosphokinase" evidence="9">
    <location>
        <begin position="26"/>
        <end position="155"/>
    </location>
</feature>
<dbReference type="EC" id="2.7.6.3" evidence="3"/>
<dbReference type="EMBL" id="QUBR01000001">
    <property type="protein sequence ID" value="REK72567.1"/>
    <property type="molecule type" value="Genomic_DNA"/>
</dbReference>
<dbReference type="InterPro" id="IPR000550">
    <property type="entry name" value="Hppk"/>
</dbReference>
<sequence>MTEAPTPYVLDADTMTGGMRPIRQAVLAIGSNLGDRIDKLQGGVSALEDTPEVTVVAISSVYETEPVGGPESSGKFLNAVVLIDTTLTVHTLLDRALAIEDAFGRERSEPGAPRTLDVDVIVVGNRVAEDEQLVLPHPRAHERGFVLVPWLEIDPEGEIPGKGFVADLIGDIDTSGIVKREDLEIIL</sequence>
<keyword evidence="4 10" id="KW-0808">Transferase</keyword>
<dbReference type="OrthoDB" id="9808041at2"/>
<dbReference type="GO" id="GO:0046656">
    <property type="term" value="P:folic acid biosynthetic process"/>
    <property type="evidence" value="ECO:0007669"/>
    <property type="project" value="UniProtKB-KW"/>
</dbReference>
<organism evidence="10 11">
    <name type="scientific">Aeromicrobium endophyticum</name>
    <dbReference type="NCBI Taxonomy" id="2292704"/>
    <lineage>
        <taxon>Bacteria</taxon>
        <taxon>Bacillati</taxon>
        <taxon>Actinomycetota</taxon>
        <taxon>Actinomycetes</taxon>
        <taxon>Propionibacteriales</taxon>
        <taxon>Nocardioidaceae</taxon>
        <taxon>Aeromicrobium</taxon>
    </lineage>
</organism>
<dbReference type="GO" id="GO:0005524">
    <property type="term" value="F:ATP binding"/>
    <property type="evidence" value="ECO:0007669"/>
    <property type="project" value="UniProtKB-KW"/>
</dbReference>
<keyword evidence="5" id="KW-0547">Nucleotide-binding</keyword>
<dbReference type="NCBIfam" id="TIGR01498">
    <property type="entry name" value="folK"/>
    <property type="match status" value="1"/>
</dbReference>
<evidence type="ECO:0000313" key="11">
    <source>
        <dbReference type="Proteomes" id="UP000265581"/>
    </source>
</evidence>
<evidence type="ECO:0000256" key="7">
    <source>
        <dbReference type="ARBA" id="ARBA00022840"/>
    </source>
</evidence>
<dbReference type="Proteomes" id="UP000265581">
    <property type="component" value="Unassembled WGS sequence"/>
</dbReference>
<dbReference type="UniPathway" id="UPA00077">
    <property type="reaction ID" value="UER00155"/>
</dbReference>
<evidence type="ECO:0000256" key="8">
    <source>
        <dbReference type="ARBA" id="ARBA00022909"/>
    </source>
</evidence>
<evidence type="ECO:0000256" key="5">
    <source>
        <dbReference type="ARBA" id="ARBA00022741"/>
    </source>
</evidence>
<keyword evidence="8" id="KW-0289">Folate biosynthesis</keyword>
<dbReference type="PANTHER" id="PTHR43071">
    <property type="entry name" value="2-AMINO-4-HYDROXY-6-HYDROXYMETHYLDIHYDROPTERIDINE PYROPHOSPHOKINASE"/>
    <property type="match status" value="1"/>
</dbReference>
<keyword evidence="11" id="KW-1185">Reference proteome</keyword>
<dbReference type="GO" id="GO:0016301">
    <property type="term" value="F:kinase activity"/>
    <property type="evidence" value="ECO:0007669"/>
    <property type="project" value="UniProtKB-KW"/>
</dbReference>
<gene>
    <name evidence="10" type="primary">folK</name>
    <name evidence="10" type="ORF">DX116_02830</name>
</gene>
<dbReference type="InterPro" id="IPR035907">
    <property type="entry name" value="Hppk_sf"/>
</dbReference>
<name>A0A371P9F0_9ACTN</name>
<dbReference type="Pfam" id="PF01288">
    <property type="entry name" value="HPPK"/>
    <property type="match status" value="1"/>
</dbReference>
<dbReference type="SUPFAM" id="SSF55083">
    <property type="entry name" value="6-hydroxymethyl-7,8-dihydropterin pyrophosphokinase, HPPK"/>
    <property type="match status" value="1"/>
</dbReference>
<evidence type="ECO:0000256" key="2">
    <source>
        <dbReference type="ARBA" id="ARBA00005051"/>
    </source>
</evidence>
<evidence type="ECO:0000259" key="9">
    <source>
        <dbReference type="Pfam" id="PF01288"/>
    </source>
</evidence>
<keyword evidence="7" id="KW-0067">ATP-binding</keyword>
<evidence type="ECO:0000256" key="1">
    <source>
        <dbReference type="ARBA" id="ARBA00000198"/>
    </source>
</evidence>
<proteinExistence type="predicted"/>
<comment type="pathway">
    <text evidence="2">Cofactor biosynthesis; tetrahydrofolate biosynthesis; 2-amino-4-hydroxy-6-hydroxymethyl-7,8-dihydropteridine diphosphate from 7,8-dihydroneopterin triphosphate: step 4/4.</text>
</comment>
<evidence type="ECO:0000256" key="4">
    <source>
        <dbReference type="ARBA" id="ARBA00022679"/>
    </source>
</evidence>